<evidence type="ECO:0000313" key="2">
    <source>
        <dbReference type="EMBL" id="CAE8603037.1"/>
    </source>
</evidence>
<sequence>MAGTQLAGPLMGQRMKAGRRNAASTGAFESSSSFRCRFDLLALPRRRASSSASPRIANSGLSPGVSWRSIHLLFAVVVFGGPAQLALASNCDRASSSLVGDLESNPKVVKAGKGSSVWRFSPIKEDFTIVVTPTNVTMDPDMRLFTATSADGDGCKPSLSSQEIGSDYMLVDSSLAKNSSATWFFLKIACRDVACEYHLAFSKIQKDDWQETIQY</sequence>
<dbReference type="EMBL" id="CAJNNV010014971">
    <property type="protein sequence ID" value="CAE8603037.1"/>
    <property type="molecule type" value="Genomic_DNA"/>
</dbReference>
<keyword evidence="3" id="KW-1185">Reference proteome</keyword>
<feature type="region of interest" description="Disordered" evidence="1">
    <location>
        <begin position="1"/>
        <end position="24"/>
    </location>
</feature>
<evidence type="ECO:0000313" key="3">
    <source>
        <dbReference type="Proteomes" id="UP000654075"/>
    </source>
</evidence>
<proteinExistence type="predicted"/>
<comment type="caution">
    <text evidence="2">The sequence shown here is derived from an EMBL/GenBank/DDBJ whole genome shotgun (WGS) entry which is preliminary data.</text>
</comment>
<reference evidence="2" key="1">
    <citation type="submission" date="2021-02" db="EMBL/GenBank/DDBJ databases">
        <authorList>
            <person name="Dougan E. K."/>
            <person name="Rhodes N."/>
            <person name="Thang M."/>
            <person name="Chan C."/>
        </authorList>
    </citation>
    <scope>NUCLEOTIDE SEQUENCE</scope>
</reference>
<accession>A0A813ETH7</accession>
<organism evidence="2 3">
    <name type="scientific">Polarella glacialis</name>
    <name type="common">Dinoflagellate</name>
    <dbReference type="NCBI Taxonomy" id="89957"/>
    <lineage>
        <taxon>Eukaryota</taxon>
        <taxon>Sar</taxon>
        <taxon>Alveolata</taxon>
        <taxon>Dinophyceae</taxon>
        <taxon>Suessiales</taxon>
        <taxon>Suessiaceae</taxon>
        <taxon>Polarella</taxon>
    </lineage>
</organism>
<gene>
    <name evidence="2" type="ORF">PGLA1383_LOCUS21258</name>
</gene>
<dbReference type="AlphaFoldDB" id="A0A813ETH7"/>
<name>A0A813ETH7_POLGL</name>
<dbReference type="Proteomes" id="UP000654075">
    <property type="component" value="Unassembled WGS sequence"/>
</dbReference>
<protein>
    <submittedName>
        <fullName evidence="2">Uncharacterized protein</fullName>
    </submittedName>
</protein>
<evidence type="ECO:0000256" key="1">
    <source>
        <dbReference type="SAM" id="MobiDB-lite"/>
    </source>
</evidence>